<dbReference type="InterPro" id="IPR019474">
    <property type="entry name" value="Ub_conjug_fac_E4_core"/>
</dbReference>
<dbReference type="Proteomes" id="UP000824469">
    <property type="component" value="Unassembled WGS sequence"/>
</dbReference>
<evidence type="ECO:0000313" key="5">
    <source>
        <dbReference type="Proteomes" id="UP000824469"/>
    </source>
</evidence>
<feature type="non-terminal residue" evidence="4">
    <location>
        <position position="1"/>
    </location>
</feature>
<feature type="non-terminal residue" evidence="4">
    <location>
        <position position="120"/>
    </location>
</feature>
<reference evidence="4 5" key="1">
    <citation type="journal article" date="2021" name="Nat. Plants">
        <title>The Taxus genome provides insights into paclitaxel biosynthesis.</title>
        <authorList>
            <person name="Xiong X."/>
            <person name="Gou J."/>
            <person name="Liao Q."/>
            <person name="Li Y."/>
            <person name="Zhou Q."/>
            <person name="Bi G."/>
            <person name="Li C."/>
            <person name="Du R."/>
            <person name="Wang X."/>
            <person name="Sun T."/>
            <person name="Guo L."/>
            <person name="Liang H."/>
            <person name="Lu P."/>
            <person name="Wu Y."/>
            <person name="Zhang Z."/>
            <person name="Ro D.K."/>
            <person name="Shang Y."/>
            <person name="Huang S."/>
            <person name="Yan J."/>
        </authorList>
    </citation>
    <scope>NUCLEOTIDE SEQUENCE [LARGE SCALE GENOMIC DNA]</scope>
    <source>
        <strain evidence="4">Ta-2019</strain>
    </source>
</reference>
<evidence type="ECO:0000259" key="3">
    <source>
        <dbReference type="Pfam" id="PF10408"/>
    </source>
</evidence>
<proteinExistence type="predicted"/>
<name>A0AA38CU16_TAXCH</name>
<comment type="caution">
    <text evidence="4">The sequence shown here is derived from an EMBL/GenBank/DDBJ whole genome shotgun (WGS) entry which is preliminary data.</text>
</comment>
<organism evidence="4 5">
    <name type="scientific">Taxus chinensis</name>
    <name type="common">Chinese yew</name>
    <name type="synonym">Taxus wallichiana var. chinensis</name>
    <dbReference type="NCBI Taxonomy" id="29808"/>
    <lineage>
        <taxon>Eukaryota</taxon>
        <taxon>Viridiplantae</taxon>
        <taxon>Streptophyta</taxon>
        <taxon>Embryophyta</taxon>
        <taxon>Tracheophyta</taxon>
        <taxon>Spermatophyta</taxon>
        <taxon>Pinopsida</taxon>
        <taxon>Pinidae</taxon>
        <taxon>Conifers II</taxon>
        <taxon>Cupressales</taxon>
        <taxon>Taxaceae</taxon>
        <taxon>Taxus</taxon>
    </lineage>
</organism>
<dbReference type="EMBL" id="JAHRHJ020000009">
    <property type="protein sequence ID" value="KAH9302734.1"/>
    <property type="molecule type" value="Genomic_DNA"/>
</dbReference>
<accession>A0AA38CU16</accession>
<dbReference type="GO" id="GO:0006511">
    <property type="term" value="P:ubiquitin-dependent protein catabolic process"/>
    <property type="evidence" value="ECO:0007669"/>
    <property type="project" value="InterPro"/>
</dbReference>
<dbReference type="GO" id="GO:0000151">
    <property type="term" value="C:ubiquitin ligase complex"/>
    <property type="evidence" value="ECO:0007669"/>
    <property type="project" value="InterPro"/>
</dbReference>
<evidence type="ECO:0000256" key="2">
    <source>
        <dbReference type="ARBA" id="ARBA00022786"/>
    </source>
</evidence>
<evidence type="ECO:0000256" key="1">
    <source>
        <dbReference type="ARBA" id="ARBA00022679"/>
    </source>
</evidence>
<keyword evidence="2" id="KW-0833">Ubl conjugation pathway</keyword>
<keyword evidence="1" id="KW-0808">Transferase</keyword>
<keyword evidence="5" id="KW-1185">Reference proteome</keyword>
<dbReference type="AlphaFoldDB" id="A0AA38CU16"/>
<dbReference type="GO" id="GO:0034450">
    <property type="term" value="F:ubiquitin-ubiquitin ligase activity"/>
    <property type="evidence" value="ECO:0007669"/>
    <property type="project" value="InterPro"/>
</dbReference>
<protein>
    <recommendedName>
        <fullName evidence="3">Ubiquitin conjugation factor E4 core domain-containing protein</fullName>
    </recommendedName>
</protein>
<dbReference type="Pfam" id="PF10408">
    <property type="entry name" value="Ufd2P_core"/>
    <property type="match status" value="1"/>
</dbReference>
<sequence>YDLEQFFDDLKLASEELSEHDAGKICFSSAQTRSPAHLASSFIMVNIVMNQMYEGLRSVLYLLLKNPQGHDKLLDYLAQVINKNGARARINVNPFKCASSAWLMILRKPSRGFRVHINLL</sequence>
<evidence type="ECO:0000313" key="4">
    <source>
        <dbReference type="EMBL" id="KAH9302734.1"/>
    </source>
</evidence>
<feature type="domain" description="Ubiquitin conjugation factor E4 core" evidence="3">
    <location>
        <begin position="21"/>
        <end position="103"/>
    </location>
</feature>
<dbReference type="GO" id="GO:0016567">
    <property type="term" value="P:protein ubiquitination"/>
    <property type="evidence" value="ECO:0007669"/>
    <property type="project" value="InterPro"/>
</dbReference>
<gene>
    <name evidence="4" type="ORF">KI387_014317</name>
</gene>